<evidence type="ECO:0000313" key="6">
    <source>
        <dbReference type="EMBL" id="CAE0660145.1"/>
    </source>
</evidence>
<dbReference type="InterPro" id="IPR025508">
    <property type="entry name" value="DUF4395"/>
</dbReference>
<dbReference type="InterPro" id="IPR014025">
    <property type="entry name" value="Glutaredoxin_subgr"/>
</dbReference>
<dbReference type="GO" id="GO:0005737">
    <property type="term" value="C:cytoplasm"/>
    <property type="evidence" value="ECO:0007669"/>
    <property type="project" value="TreeGrafter"/>
</dbReference>
<proteinExistence type="predicted"/>
<feature type="domain" description="DUF4395" evidence="5">
    <location>
        <begin position="33"/>
        <end position="164"/>
    </location>
</feature>
<feature type="transmembrane region" description="Helical" evidence="2">
    <location>
        <begin position="63"/>
        <end position="93"/>
    </location>
</feature>
<feature type="chain" id="PRO_5031211209" description="Glutaredoxin domain-containing protein" evidence="3">
    <location>
        <begin position="25"/>
        <end position="329"/>
    </location>
</feature>
<gene>
    <name evidence="6" type="ORF">LGLO00237_LOCUS11725</name>
</gene>
<evidence type="ECO:0000259" key="5">
    <source>
        <dbReference type="Pfam" id="PF14340"/>
    </source>
</evidence>
<dbReference type="PROSITE" id="PS51354">
    <property type="entry name" value="GLUTAREDOXIN_2"/>
    <property type="match status" value="1"/>
</dbReference>
<sequence>MSRSIVSRSLIAFCFLLVLWPSPGRTPGKRYLNENAVRARAGLLMLTAVAVVIVLLQIENPRFLIYTVAPVAGWDMLSGAIFGLTPFAPYGIAGTLLAWGKAPEWKPAGPKRFAWTLGFFMVCICVVMGALRLRIGVMVVACTCIVLTWMEAVLGFCLGCWMWNEVVAPFLGREVCVECTIAPPQSTIVKVNPEIKDKDDVTKVVSRHPVVVYSKNKCPYCKKLKALFARLKIEYHSVNLDEQGWDSRAAIVAQLITLTGRRTVPNVFISGHSIGGSDDVHHLHDEGRLLVKIADAHSKAASAQTGADDEHKNQSTVELKAQTTGPDAV</sequence>
<reference evidence="6" key="1">
    <citation type="submission" date="2021-01" db="EMBL/GenBank/DDBJ databases">
        <authorList>
            <person name="Corre E."/>
            <person name="Pelletier E."/>
            <person name="Niang G."/>
            <person name="Scheremetjew M."/>
            <person name="Finn R."/>
            <person name="Kale V."/>
            <person name="Holt S."/>
            <person name="Cochrane G."/>
            <person name="Meng A."/>
            <person name="Brown T."/>
            <person name="Cohen L."/>
        </authorList>
    </citation>
    <scope>NUCLEOTIDE SEQUENCE</scope>
    <source>
        <strain evidence="6">CCCM811</strain>
    </source>
</reference>
<organism evidence="6">
    <name type="scientific">Lotharella globosa</name>
    <dbReference type="NCBI Taxonomy" id="91324"/>
    <lineage>
        <taxon>Eukaryota</taxon>
        <taxon>Sar</taxon>
        <taxon>Rhizaria</taxon>
        <taxon>Cercozoa</taxon>
        <taxon>Chlorarachniophyceae</taxon>
        <taxon>Lotharella</taxon>
    </lineage>
</organism>
<keyword evidence="2" id="KW-1133">Transmembrane helix</keyword>
<evidence type="ECO:0000256" key="1">
    <source>
        <dbReference type="SAM" id="MobiDB-lite"/>
    </source>
</evidence>
<keyword evidence="2" id="KW-0812">Transmembrane</keyword>
<dbReference type="Pfam" id="PF00462">
    <property type="entry name" value="Glutaredoxin"/>
    <property type="match status" value="1"/>
</dbReference>
<evidence type="ECO:0000256" key="2">
    <source>
        <dbReference type="SAM" id="Phobius"/>
    </source>
</evidence>
<dbReference type="GO" id="GO:0015038">
    <property type="term" value="F:glutathione disulfide oxidoreductase activity"/>
    <property type="evidence" value="ECO:0007669"/>
    <property type="project" value="TreeGrafter"/>
</dbReference>
<feature type="compositionally biased region" description="Polar residues" evidence="1">
    <location>
        <begin position="314"/>
        <end position="329"/>
    </location>
</feature>
<evidence type="ECO:0008006" key="7">
    <source>
        <dbReference type="Google" id="ProtNLM"/>
    </source>
</evidence>
<dbReference type="EMBL" id="HBIV01016126">
    <property type="protein sequence ID" value="CAE0660145.1"/>
    <property type="molecule type" value="Transcribed_RNA"/>
</dbReference>
<evidence type="ECO:0000256" key="3">
    <source>
        <dbReference type="SAM" id="SignalP"/>
    </source>
</evidence>
<feature type="signal peptide" evidence="3">
    <location>
        <begin position="1"/>
        <end position="24"/>
    </location>
</feature>
<dbReference type="InterPro" id="IPR036249">
    <property type="entry name" value="Thioredoxin-like_sf"/>
</dbReference>
<keyword evidence="2" id="KW-0472">Membrane</keyword>
<dbReference type="GO" id="GO:0034599">
    <property type="term" value="P:cellular response to oxidative stress"/>
    <property type="evidence" value="ECO:0007669"/>
    <property type="project" value="TreeGrafter"/>
</dbReference>
<name>A0A7S4DND2_9EUKA</name>
<keyword evidence="3" id="KW-0732">Signal</keyword>
<dbReference type="PANTHER" id="PTHR45694">
    <property type="entry name" value="GLUTAREDOXIN 2"/>
    <property type="match status" value="1"/>
</dbReference>
<feature type="transmembrane region" description="Helical" evidence="2">
    <location>
        <begin position="138"/>
        <end position="164"/>
    </location>
</feature>
<dbReference type="PRINTS" id="PR00160">
    <property type="entry name" value="GLUTAREDOXIN"/>
</dbReference>
<feature type="region of interest" description="Disordered" evidence="1">
    <location>
        <begin position="301"/>
        <end position="329"/>
    </location>
</feature>
<dbReference type="Pfam" id="PF14340">
    <property type="entry name" value="DUF4395"/>
    <property type="match status" value="1"/>
</dbReference>
<dbReference type="Gene3D" id="3.40.30.10">
    <property type="entry name" value="Glutaredoxin"/>
    <property type="match status" value="1"/>
</dbReference>
<protein>
    <recommendedName>
        <fullName evidence="7">Glutaredoxin domain-containing protein</fullName>
    </recommendedName>
</protein>
<evidence type="ECO:0000259" key="4">
    <source>
        <dbReference type="Pfam" id="PF00462"/>
    </source>
</evidence>
<feature type="domain" description="Glutaredoxin" evidence="4">
    <location>
        <begin position="210"/>
        <end position="274"/>
    </location>
</feature>
<dbReference type="SUPFAM" id="SSF52833">
    <property type="entry name" value="Thioredoxin-like"/>
    <property type="match status" value="1"/>
</dbReference>
<dbReference type="PANTHER" id="PTHR45694:SF5">
    <property type="entry name" value="GLUTAREDOXIN 2"/>
    <property type="match status" value="1"/>
</dbReference>
<feature type="transmembrane region" description="Helical" evidence="2">
    <location>
        <begin position="113"/>
        <end position="131"/>
    </location>
</feature>
<dbReference type="CDD" id="cd03419">
    <property type="entry name" value="GRX_GRXh_1_2_like"/>
    <property type="match status" value="1"/>
</dbReference>
<feature type="transmembrane region" description="Helical" evidence="2">
    <location>
        <begin position="38"/>
        <end position="56"/>
    </location>
</feature>
<accession>A0A7S4DND2</accession>
<dbReference type="InterPro" id="IPR002109">
    <property type="entry name" value="Glutaredoxin"/>
</dbReference>
<dbReference type="AlphaFoldDB" id="A0A7S4DND2"/>